<proteinExistence type="inferred from homology"/>
<dbReference type="PANTHER" id="PTHR30371:SF0">
    <property type="entry name" value="SEC-INDEPENDENT PROTEIN TRANSLOCASE PROTEIN TATC, CHLOROPLASTIC-RELATED"/>
    <property type="match status" value="1"/>
</dbReference>
<name>A0A7J4XM39_9BACE</name>
<keyword evidence="5" id="KW-0813">Transport</keyword>
<evidence type="ECO:0000256" key="2">
    <source>
        <dbReference type="ARBA" id="ARBA00022692"/>
    </source>
</evidence>
<dbReference type="GO" id="GO:0043953">
    <property type="term" value="P:protein transport by the Tat complex"/>
    <property type="evidence" value="ECO:0007669"/>
    <property type="project" value="UniProtKB-UniRule"/>
</dbReference>
<feature type="transmembrane region" description="Helical" evidence="5">
    <location>
        <begin position="174"/>
        <end position="204"/>
    </location>
</feature>
<dbReference type="EMBL" id="VWMK01000003">
    <property type="protein sequence ID" value="KAA3768448.1"/>
    <property type="molecule type" value="Genomic_DNA"/>
</dbReference>
<comment type="subcellular location">
    <subcellularLocation>
        <location evidence="5">Cell membrane</location>
        <topology evidence="5">Multi-pass membrane protein</topology>
    </subcellularLocation>
    <subcellularLocation>
        <location evidence="1">Membrane</location>
        <topology evidence="1">Multi-pass membrane protein</topology>
    </subcellularLocation>
</comment>
<comment type="similarity">
    <text evidence="5">Belongs to the TatC family.</text>
</comment>
<keyword evidence="5" id="KW-1003">Cell membrane</keyword>
<comment type="caution">
    <text evidence="6">The sequence shown here is derived from an EMBL/GenBank/DDBJ whole genome shotgun (WGS) entry which is preliminary data.</text>
</comment>
<evidence type="ECO:0000256" key="5">
    <source>
        <dbReference type="HAMAP-Rule" id="MF_00902"/>
    </source>
</evidence>
<organism evidence="6 7">
    <name type="scientific">Bacteroides salyersiae</name>
    <dbReference type="NCBI Taxonomy" id="291644"/>
    <lineage>
        <taxon>Bacteria</taxon>
        <taxon>Pseudomonadati</taxon>
        <taxon>Bacteroidota</taxon>
        <taxon>Bacteroidia</taxon>
        <taxon>Bacteroidales</taxon>
        <taxon>Bacteroidaceae</taxon>
        <taxon>Bacteroides</taxon>
    </lineage>
</organism>
<dbReference type="PANTHER" id="PTHR30371">
    <property type="entry name" value="SEC-INDEPENDENT PROTEIN TRANSLOCASE PROTEIN TATC"/>
    <property type="match status" value="1"/>
</dbReference>
<dbReference type="InterPro" id="IPR002033">
    <property type="entry name" value="TatC"/>
</dbReference>
<dbReference type="HAMAP" id="MF_00902">
    <property type="entry name" value="TatC"/>
    <property type="match status" value="1"/>
</dbReference>
<dbReference type="AlphaFoldDB" id="A0A7J4XM39"/>
<evidence type="ECO:0000256" key="1">
    <source>
        <dbReference type="ARBA" id="ARBA00004141"/>
    </source>
</evidence>
<feature type="transmembrane region" description="Helical" evidence="5">
    <location>
        <begin position="216"/>
        <end position="232"/>
    </location>
</feature>
<keyword evidence="4 5" id="KW-0472">Membrane</keyword>
<evidence type="ECO:0000313" key="7">
    <source>
        <dbReference type="Proteomes" id="UP000422221"/>
    </source>
</evidence>
<dbReference type="GO" id="GO:0033281">
    <property type="term" value="C:TAT protein transport complex"/>
    <property type="evidence" value="ECO:0007669"/>
    <property type="project" value="UniProtKB-UniRule"/>
</dbReference>
<evidence type="ECO:0000256" key="4">
    <source>
        <dbReference type="ARBA" id="ARBA00023136"/>
    </source>
</evidence>
<keyword evidence="5" id="KW-0811">Translocation</keyword>
<evidence type="ECO:0000256" key="3">
    <source>
        <dbReference type="ARBA" id="ARBA00022989"/>
    </source>
</evidence>
<comment type="subunit">
    <text evidence="5">Forms a complex with TatA.</text>
</comment>
<dbReference type="GO" id="GO:0009977">
    <property type="term" value="F:proton motive force dependent protein transmembrane transporter activity"/>
    <property type="evidence" value="ECO:0007669"/>
    <property type="project" value="TreeGrafter"/>
</dbReference>
<dbReference type="GeneID" id="93115138"/>
<dbReference type="PRINTS" id="PR01840">
    <property type="entry name" value="TATCFAMILY"/>
</dbReference>
<accession>A0A7J4XM39</accession>
<reference evidence="6 7" key="1">
    <citation type="journal article" date="2019" name="Nat. Med.">
        <title>A library of human gut bacterial isolates paired with longitudinal multiomics data enables mechanistic microbiome research.</title>
        <authorList>
            <person name="Poyet M."/>
            <person name="Groussin M."/>
            <person name="Gibbons S.M."/>
            <person name="Avila-Pacheco J."/>
            <person name="Jiang X."/>
            <person name="Kearney S.M."/>
            <person name="Perrotta A.R."/>
            <person name="Berdy B."/>
            <person name="Zhao S."/>
            <person name="Lieberman T.D."/>
            <person name="Swanson P.K."/>
            <person name="Smith M."/>
            <person name="Roesemann S."/>
            <person name="Alexander J.E."/>
            <person name="Rich S.A."/>
            <person name="Livny J."/>
            <person name="Vlamakis H."/>
            <person name="Clish C."/>
            <person name="Bullock K."/>
            <person name="Deik A."/>
            <person name="Scott J."/>
            <person name="Pierce K.A."/>
            <person name="Xavier R.J."/>
            <person name="Alm E.J."/>
        </authorList>
    </citation>
    <scope>NUCLEOTIDE SEQUENCE [LARGE SCALE GENOMIC DNA]</scope>
    <source>
        <strain evidence="6 7">BIOML-A10</strain>
    </source>
</reference>
<comment type="function">
    <text evidence="5">Part of the twin-arginine translocation (Tat) system that transports large folded proteins containing a characteristic twin-arginine motif in their signal peptide across membranes.</text>
</comment>
<evidence type="ECO:0000313" key="6">
    <source>
        <dbReference type="EMBL" id="KAA3768448.1"/>
    </source>
</evidence>
<keyword evidence="5" id="KW-0653">Protein transport</keyword>
<dbReference type="NCBIfam" id="TIGR00945">
    <property type="entry name" value="tatC"/>
    <property type="match status" value="1"/>
</dbReference>
<protein>
    <recommendedName>
        <fullName evidence="5">Sec-independent protein translocase protein TatC</fullName>
    </recommendedName>
</protein>
<dbReference type="Proteomes" id="UP000422221">
    <property type="component" value="Unassembled WGS sequence"/>
</dbReference>
<feature type="transmembrane region" description="Helical" evidence="5">
    <location>
        <begin position="92"/>
        <end position="112"/>
    </location>
</feature>
<feature type="transmembrane region" description="Helical" evidence="5">
    <location>
        <begin position="23"/>
        <end position="41"/>
    </location>
</feature>
<gene>
    <name evidence="5 6" type="primary">tatC</name>
    <name evidence="6" type="ORF">F3F73_03860</name>
</gene>
<dbReference type="Pfam" id="PF00902">
    <property type="entry name" value="TatC"/>
    <property type="match status" value="1"/>
</dbReference>
<sequence length="262" mass="30599">MKNKSDDIQLLTFGGHLEMLRKMLFRIVLVIVVFTILIFSFKEWTFQLLLAPREWNFATYRCIEEFVRWCGFDFRFEPYQIDLISTELASQFMMHISSSVYLALLGASPYILYELFRFISPALYENEKKYSLMIVVSMYVLFSLGVLMNYYIVFPVSFRFLGTYQVDPSIRSTITLASYISTFSTLTFVMGLVFQLPVVAFILAKLELITSTFMVRYRRHAFIGVMVTAAIITPPDLFTLILVTVPMYLLYELCIVIIKRIE</sequence>
<keyword evidence="3 5" id="KW-1133">Transmembrane helix</keyword>
<feature type="transmembrane region" description="Helical" evidence="5">
    <location>
        <begin position="132"/>
        <end position="154"/>
    </location>
</feature>
<comment type="caution">
    <text evidence="5">Lacks conserved residue(s) required for the propagation of feature annotation.</text>
</comment>
<dbReference type="RefSeq" id="WP_005927761.1">
    <property type="nucleotide sequence ID" value="NZ_CABKSE010000001.1"/>
</dbReference>
<keyword evidence="2 5" id="KW-0812">Transmembrane</keyword>
<dbReference type="GO" id="GO:0065002">
    <property type="term" value="P:intracellular protein transmembrane transport"/>
    <property type="evidence" value="ECO:0007669"/>
    <property type="project" value="TreeGrafter"/>
</dbReference>